<reference evidence="1 2" key="1">
    <citation type="submission" date="2021-06" db="EMBL/GenBank/DDBJ databases">
        <authorList>
            <person name="Palmer J.M."/>
        </authorList>
    </citation>
    <scope>NUCLEOTIDE SEQUENCE [LARGE SCALE GENOMIC DNA]</scope>
    <source>
        <strain evidence="1 2">CL_MEX2019</strain>
        <tissue evidence="1">Muscle</tissue>
    </source>
</reference>
<dbReference type="EMBL" id="JAHUTJ010053500">
    <property type="protein sequence ID" value="MED6285487.1"/>
    <property type="molecule type" value="Genomic_DNA"/>
</dbReference>
<dbReference type="Proteomes" id="UP001352852">
    <property type="component" value="Unassembled WGS sequence"/>
</dbReference>
<sequence length="119" mass="13613">MFFGSDTWLEQTGNSYFLLFHKSQICGVCTTRSRLTERFCHLNCGSLELLQSYQELPGSFSDLLALPSSSRGQQHLNRFAVSLYKMDVVVVLEIFKAWDVAFNLTCYKTPSLSNKPLWC</sequence>
<evidence type="ECO:0000313" key="1">
    <source>
        <dbReference type="EMBL" id="MED6285487.1"/>
    </source>
</evidence>
<proteinExistence type="predicted"/>
<keyword evidence="2" id="KW-1185">Reference proteome</keyword>
<comment type="caution">
    <text evidence="1">The sequence shown here is derived from an EMBL/GenBank/DDBJ whole genome shotgun (WGS) entry which is preliminary data.</text>
</comment>
<evidence type="ECO:0000313" key="2">
    <source>
        <dbReference type="Proteomes" id="UP001352852"/>
    </source>
</evidence>
<gene>
    <name evidence="1" type="ORF">CHARACLAT_029823</name>
</gene>
<name>A0ABU7EEH7_9TELE</name>
<protein>
    <submittedName>
        <fullName evidence="1">Uncharacterized protein</fullName>
    </submittedName>
</protein>
<accession>A0ABU7EEH7</accession>
<organism evidence="1 2">
    <name type="scientific">Characodon lateralis</name>
    <dbReference type="NCBI Taxonomy" id="208331"/>
    <lineage>
        <taxon>Eukaryota</taxon>
        <taxon>Metazoa</taxon>
        <taxon>Chordata</taxon>
        <taxon>Craniata</taxon>
        <taxon>Vertebrata</taxon>
        <taxon>Euteleostomi</taxon>
        <taxon>Actinopterygii</taxon>
        <taxon>Neopterygii</taxon>
        <taxon>Teleostei</taxon>
        <taxon>Neoteleostei</taxon>
        <taxon>Acanthomorphata</taxon>
        <taxon>Ovalentaria</taxon>
        <taxon>Atherinomorphae</taxon>
        <taxon>Cyprinodontiformes</taxon>
        <taxon>Goodeidae</taxon>
        <taxon>Characodon</taxon>
    </lineage>
</organism>